<dbReference type="AlphaFoldDB" id="F0F348"/>
<accession>F0F348</accession>
<comment type="caution">
    <text evidence="2">The sequence shown here is derived from an EMBL/GenBank/DDBJ whole genome shotgun (WGS) entry which is preliminary data.</text>
</comment>
<evidence type="ECO:0000313" key="2">
    <source>
        <dbReference type="EMBL" id="EGC21264.1"/>
    </source>
</evidence>
<protein>
    <submittedName>
        <fullName evidence="2">Uncharacterized protein</fullName>
    </submittedName>
</protein>
<name>F0F348_9BACT</name>
<dbReference type="Proteomes" id="UP000005697">
    <property type="component" value="Unassembled WGS sequence"/>
</dbReference>
<reference evidence="2 3" key="1">
    <citation type="submission" date="2011-01" db="EMBL/GenBank/DDBJ databases">
        <authorList>
            <person name="Muzny D."/>
            <person name="Qin X."/>
            <person name="Deng J."/>
            <person name="Jiang H."/>
            <person name="Liu Y."/>
            <person name="Qu J."/>
            <person name="Song X.-Z."/>
            <person name="Zhang L."/>
            <person name="Thornton R."/>
            <person name="Coyle M."/>
            <person name="Francisco L."/>
            <person name="Jackson L."/>
            <person name="Javaid M."/>
            <person name="Korchina V."/>
            <person name="Kovar C."/>
            <person name="Mata R."/>
            <person name="Mathew T."/>
            <person name="Ngo R."/>
            <person name="Nguyen L."/>
            <person name="Nguyen N."/>
            <person name="Okwuonu G."/>
            <person name="Ongeri F."/>
            <person name="Pham C."/>
            <person name="Simmons D."/>
            <person name="Wilczek-Boney K."/>
            <person name="Hale W."/>
            <person name="Jakkamsetti A."/>
            <person name="Pham P."/>
            <person name="Ruth R."/>
            <person name="San Lucas F."/>
            <person name="Warren J."/>
            <person name="Zhang J."/>
            <person name="Zhao Z."/>
            <person name="Zhou C."/>
            <person name="Zhu D."/>
            <person name="Lee S."/>
            <person name="Bess C."/>
            <person name="Blankenburg K."/>
            <person name="Forbes L."/>
            <person name="Fu Q."/>
            <person name="Gubbala S."/>
            <person name="Hirani K."/>
            <person name="Jayaseelan J.C."/>
            <person name="Lara F."/>
            <person name="Munidasa M."/>
            <person name="Palculict T."/>
            <person name="Patil S."/>
            <person name="Pu L.-L."/>
            <person name="Saada N."/>
            <person name="Tang L."/>
            <person name="Weissenberger G."/>
            <person name="Zhu Y."/>
            <person name="Hemphill L."/>
            <person name="Shang Y."/>
            <person name="Youmans B."/>
            <person name="Ayvaz T."/>
            <person name="Ross M."/>
            <person name="Santibanez J."/>
            <person name="Aqrawi P."/>
            <person name="Gross S."/>
            <person name="Joshi V."/>
            <person name="Fowler G."/>
            <person name="Nazareth L."/>
            <person name="Reid J."/>
            <person name="Worley K."/>
            <person name="Petrosino J."/>
            <person name="Highlander S."/>
            <person name="Gibbs R."/>
        </authorList>
    </citation>
    <scope>NUCLEOTIDE SEQUENCE [LARGE SCALE GENOMIC DNA]</scope>
    <source>
        <strain evidence="2 3">DSM 16608</strain>
    </source>
</reference>
<evidence type="ECO:0000313" key="3">
    <source>
        <dbReference type="Proteomes" id="UP000005697"/>
    </source>
</evidence>
<keyword evidence="3" id="KW-1185">Reference proteome</keyword>
<feature type="region of interest" description="Disordered" evidence="1">
    <location>
        <begin position="50"/>
        <end position="83"/>
    </location>
</feature>
<organism evidence="2 3">
    <name type="scientific">Prevotella multiformis DSM 16608</name>
    <dbReference type="NCBI Taxonomy" id="888743"/>
    <lineage>
        <taxon>Bacteria</taxon>
        <taxon>Pseudomonadati</taxon>
        <taxon>Bacteroidota</taxon>
        <taxon>Bacteroidia</taxon>
        <taxon>Bacteroidales</taxon>
        <taxon>Prevotellaceae</taxon>
        <taxon>Prevotella</taxon>
    </lineage>
</organism>
<evidence type="ECO:0000256" key="1">
    <source>
        <dbReference type="SAM" id="MobiDB-lite"/>
    </source>
</evidence>
<dbReference type="EMBL" id="AEWX01000001">
    <property type="protein sequence ID" value="EGC21264.1"/>
    <property type="molecule type" value="Genomic_DNA"/>
</dbReference>
<dbReference type="HOGENOM" id="CLU_2539757_0_0_10"/>
<sequence>MQNARLQSLEKPFWRLSSWQMENYFREEKCFSSWKEMFFFMERIRSRQINSQMGKRERQGSPTHTASSEGIDFKTPLTYTHNI</sequence>
<dbReference type="STRING" id="888743.HMPREF9141_0014"/>
<gene>
    <name evidence="2" type="ORF">HMPREF9141_0014</name>
</gene>
<proteinExistence type="predicted"/>